<feature type="domain" description="Right handed beta helix" evidence="1">
    <location>
        <begin position="6"/>
        <end position="168"/>
    </location>
</feature>
<accession>A0A366ME13</accession>
<dbReference type="SUPFAM" id="SSF51126">
    <property type="entry name" value="Pectin lyase-like"/>
    <property type="match status" value="1"/>
</dbReference>
<organism evidence="2 3">
    <name type="scientific">Candidatus Methanobinarius endosymbioticus</name>
    <dbReference type="NCBI Taxonomy" id="2006182"/>
    <lineage>
        <taxon>Archaea</taxon>
        <taxon>Methanobacteriati</taxon>
        <taxon>Methanobacteriota</taxon>
        <taxon>Methanomada group</taxon>
        <taxon>Methanobacteria</taxon>
        <taxon>Methanobacteriales</taxon>
        <taxon>Methanobacteriaceae</taxon>
        <taxon>Candidatus Methanobinarius</taxon>
    </lineage>
</organism>
<dbReference type="SMART" id="SM00710">
    <property type="entry name" value="PbH1"/>
    <property type="match status" value="5"/>
</dbReference>
<evidence type="ECO:0000259" key="1">
    <source>
        <dbReference type="Pfam" id="PF13229"/>
    </source>
</evidence>
<dbReference type="Gene3D" id="2.160.20.10">
    <property type="entry name" value="Single-stranded right-handed beta-helix, Pectin lyase-like"/>
    <property type="match status" value="1"/>
</dbReference>
<keyword evidence="3" id="KW-1185">Reference proteome</keyword>
<sequence length="172" mass="18342">MLVYGITNTNNLVMKNSIIRSNGRHGLQVATGSNITIANNTVSENALTHGTNLWFQRVNGLYVHGNNVTLGEGGYIDSNTSCETGIAIDVYNSNVYIYNNSSDNGIHGITVGGTNNNNINIYSNSINSNGKFLTAGYGINVNSGAGISIYNNLMLKNPVTIYLTSSNCAILI</sequence>
<dbReference type="InterPro" id="IPR012334">
    <property type="entry name" value="Pectin_lyas_fold"/>
</dbReference>
<name>A0A366ME13_9EURY</name>
<dbReference type="Proteomes" id="UP000253099">
    <property type="component" value="Unassembled WGS sequence"/>
</dbReference>
<dbReference type="InterPro" id="IPR006626">
    <property type="entry name" value="PbH1"/>
</dbReference>
<reference evidence="2 3" key="1">
    <citation type="submission" date="2018-06" db="EMBL/GenBank/DDBJ databases">
        <title>Genomic insight into two independent archaeal endosymbiosis events.</title>
        <authorList>
            <person name="Lind A.E."/>
            <person name="Lewis W.H."/>
            <person name="Spang A."/>
            <person name="Guy L."/>
            <person name="Embley M.T."/>
            <person name="Ettema T.J.G."/>
        </authorList>
    </citation>
    <scope>NUCLEOTIDE SEQUENCE [LARGE SCALE GENOMIC DNA]</scope>
    <source>
        <strain evidence="2">NOE</strain>
    </source>
</reference>
<dbReference type="Pfam" id="PF13229">
    <property type="entry name" value="Beta_helix"/>
    <property type="match status" value="1"/>
</dbReference>
<gene>
    <name evidence="2" type="ORF">ALNOE001_01610</name>
</gene>
<dbReference type="AlphaFoldDB" id="A0A366ME13"/>
<proteinExistence type="predicted"/>
<protein>
    <recommendedName>
        <fullName evidence="1">Right handed beta helix domain-containing protein</fullName>
    </recommendedName>
</protein>
<dbReference type="EMBL" id="NIZT01000003">
    <property type="protein sequence ID" value="RBQ24506.1"/>
    <property type="molecule type" value="Genomic_DNA"/>
</dbReference>
<evidence type="ECO:0000313" key="3">
    <source>
        <dbReference type="Proteomes" id="UP000253099"/>
    </source>
</evidence>
<evidence type="ECO:0000313" key="2">
    <source>
        <dbReference type="EMBL" id="RBQ24506.1"/>
    </source>
</evidence>
<comment type="caution">
    <text evidence="2">The sequence shown here is derived from an EMBL/GenBank/DDBJ whole genome shotgun (WGS) entry which is preliminary data.</text>
</comment>
<dbReference type="InterPro" id="IPR011050">
    <property type="entry name" value="Pectin_lyase_fold/virulence"/>
</dbReference>
<dbReference type="InterPro" id="IPR039448">
    <property type="entry name" value="Beta_helix"/>
</dbReference>